<organism evidence="14 15">
    <name type="scientific">Tilletiopsis washingtonensis</name>
    <dbReference type="NCBI Taxonomy" id="58919"/>
    <lineage>
        <taxon>Eukaryota</taxon>
        <taxon>Fungi</taxon>
        <taxon>Dikarya</taxon>
        <taxon>Basidiomycota</taxon>
        <taxon>Ustilaginomycotina</taxon>
        <taxon>Exobasidiomycetes</taxon>
        <taxon>Entylomatales</taxon>
        <taxon>Entylomatales incertae sedis</taxon>
        <taxon>Tilletiopsis</taxon>
    </lineage>
</organism>
<dbReference type="GO" id="GO:0005524">
    <property type="term" value="F:ATP binding"/>
    <property type="evidence" value="ECO:0007669"/>
    <property type="project" value="UniProtKB-KW"/>
</dbReference>
<dbReference type="HAMAP" id="MF_00022">
    <property type="entry name" value="Glu_tRNA_synth_type1"/>
    <property type="match status" value="1"/>
</dbReference>
<reference evidence="14 15" key="1">
    <citation type="journal article" date="2018" name="Mol. Biol. Evol.">
        <title>Broad Genomic Sampling Reveals a Smut Pathogenic Ancestry of the Fungal Clade Ustilaginomycotina.</title>
        <authorList>
            <person name="Kijpornyongpan T."/>
            <person name="Mondo S.J."/>
            <person name="Barry K."/>
            <person name="Sandor L."/>
            <person name="Lee J."/>
            <person name="Lipzen A."/>
            <person name="Pangilinan J."/>
            <person name="LaButti K."/>
            <person name="Hainaut M."/>
            <person name="Henrissat B."/>
            <person name="Grigoriev I.V."/>
            <person name="Spatafora J.W."/>
            <person name="Aime M.C."/>
        </authorList>
    </citation>
    <scope>NUCLEOTIDE SEQUENCE [LARGE SCALE GENOMIC DNA]</scope>
    <source>
        <strain evidence="14 15">MCA 4186</strain>
    </source>
</reference>
<dbReference type="GO" id="GO:0000049">
    <property type="term" value="F:tRNA binding"/>
    <property type="evidence" value="ECO:0007669"/>
    <property type="project" value="InterPro"/>
</dbReference>
<evidence type="ECO:0000256" key="2">
    <source>
        <dbReference type="ARBA" id="ARBA00007894"/>
    </source>
</evidence>
<evidence type="ECO:0000313" key="15">
    <source>
        <dbReference type="Proteomes" id="UP000245946"/>
    </source>
</evidence>
<keyword evidence="8 11" id="KW-0030">Aminoacyl-tRNA synthetase</keyword>
<dbReference type="InterPro" id="IPR020751">
    <property type="entry name" value="aa-tRNA-synth_I_codon-bd_sub2"/>
</dbReference>
<dbReference type="Pfam" id="PF00749">
    <property type="entry name" value="tRNA-synt_1c"/>
    <property type="match status" value="1"/>
</dbReference>
<dbReference type="GO" id="GO:0006424">
    <property type="term" value="P:glutamyl-tRNA aminoacylation"/>
    <property type="evidence" value="ECO:0007669"/>
    <property type="project" value="InterPro"/>
</dbReference>
<evidence type="ECO:0000259" key="13">
    <source>
        <dbReference type="Pfam" id="PF19269"/>
    </source>
</evidence>
<dbReference type="CDD" id="cd00808">
    <property type="entry name" value="GluRS_core"/>
    <property type="match status" value="1"/>
</dbReference>
<accession>A0A316ZG62</accession>
<keyword evidence="5 11" id="KW-0547">Nucleotide-binding</keyword>
<evidence type="ECO:0000256" key="1">
    <source>
        <dbReference type="ARBA" id="ARBA00004173"/>
    </source>
</evidence>
<dbReference type="STRING" id="58919.A0A316ZG62"/>
<dbReference type="NCBIfam" id="TIGR00464">
    <property type="entry name" value="gltX_bact"/>
    <property type="match status" value="1"/>
</dbReference>
<dbReference type="InterPro" id="IPR045462">
    <property type="entry name" value="aa-tRNA-synth_I_cd-bd"/>
</dbReference>
<proteinExistence type="inferred from homology"/>
<evidence type="ECO:0000256" key="8">
    <source>
        <dbReference type="ARBA" id="ARBA00023146"/>
    </source>
</evidence>
<feature type="domain" description="Aminoacyl-tRNA synthetase class I anticodon-binding" evidence="13">
    <location>
        <begin position="394"/>
        <end position="543"/>
    </location>
</feature>
<evidence type="ECO:0000256" key="9">
    <source>
        <dbReference type="ARBA" id="ARBA00030865"/>
    </source>
</evidence>
<dbReference type="GeneID" id="37272221"/>
<dbReference type="Proteomes" id="UP000245946">
    <property type="component" value="Unassembled WGS sequence"/>
</dbReference>
<dbReference type="GO" id="GO:0008270">
    <property type="term" value="F:zinc ion binding"/>
    <property type="evidence" value="ECO:0007669"/>
    <property type="project" value="InterPro"/>
</dbReference>
<evidence type="ECO:0000256" key="3">
    <source>
        <dbReference type="ARBA" id="ARBA00012835"/>
    </source>
</evidence>
<evidence type="ECO:0000256" key="10">
    <source>
        <dbReference type="ARBA" id="ARBA00072917"/>
    </source>
</evidence>
<evidence type="ECO:0000256" key="6">
    <source>
        <dbReference type="ARBA" id="ARBA00022840"/>
    </source>
</evidence>
<dbReference type="SUPFAM" id="SSF52374">
    <property type="entry name" value="Nucleotidylyl transferase"/>
    <property type="match status" value="1"/>
</dbReference>
<evidence type="ECO:0000313" key="14">
    <source>
        <dbReference type="EMBL" id="PWN99912.1"/>
    </source>
</evidence>
<evidence type="ECO:0000256" key="4">
    <source>
        <dbReference type="ARBA" id="ARBA00022598"/>
    </source>
</evidence>
<dbReference type="GO" id="GO:0005739">
    <property type="term" value="C:mitochondrion"/>
    <property type="evidence" value="ECO:0007669"/>
    <property type="project" value="UniProtKB-SubCell"/>
</dbReference>
<dbReference type="AlphaFoldDB" id="A0A316ZG62"/>
<dbReference type="InterPro" id="IPR000924">
    <property type="entry name" value="Glu/Gln-tRNA-synth"/>
</dbReference>
<dbReference type="EC" id="6.1.1.17" evidence="3"/>
<dbReference type="PANTHER" id="PTHR43311">
    <property type="entry name" value="GLUTAMATE--TRNA LIGASE"/>
    <property type="match status" value="1"/>
</dbReference>
<evidence type="ECO:0000256" key="11">
    <source>
        <dbReference type="RuleBase" id="RU363037"/>
    </source>
</evidence>
<evidence type="ECO:0000256" key="5">
    <source>
        <dbReference type="ARBA" id="ARBA00022741"/>
    </source>
</evidence>
<dbReference type="PANTHER" id="PTHR43311:SF2">
    <property type="entry name" value="GLUTAMATE--TRNA LIGASE, MITOCHONDRIAL-RELATED"/>
    <property type="match status" value="1"/>
</dbReference>
<name>A0A316ZG62_9BASI</name>
<gene>
    <name evidence="14" type="ORF">FA09DRAFT_345161</name>
</gene>
<keyword evidence="6 11" id="KW-0067">ATP-binding</keyword>
<dbReference type="InterPro" id="IPR001412">
    <property type="entry name" value="aa-tRNA-synth_I_CS"/>
</dbReference>
<comment type="subcellular location">
    <subcellularLocation>
        <location evidence="1">Mitochondrion</location>
    </subcellularLocation>
</comment>
<evidence type="ECO:0000259" key="12">
    <source>
        <dbReference type="Pfam" id="PF00749"/>
    </source>
</evidence>
<dbReference type="SUPFAM" id="SSF48163">
    <property type="entry name" value="An anticodon-binding domain of class I aminoacyl-tRNA synthetases"/>
    <property type="match status" value="1"/>
</dbReference>
<dbReference type="PRINTS" id="PR00987">
    <property type="entry name" value="TRNASYNTHGLU"/>
</dbReference>
<dbReference type="Pfam" id="PF19269">
    <property type="entry name" value="Anticodon_2"/>
    <property type="match status" value="1"/>
</dbReference>
<dbReference type="InterPro" id="IPR004527">
    <property type="entry name" value="Glu-tRNA-ligase_bac/mito"/>
</dbReference>
<dbReference type="Gene3D" id="3.40.50.620">
    <property type="entry name" value="HUPs"/>
    <property type="match status" value="1"/>
</dbReference>
<dbReference type="PROSITE" id="PS00178">
    <property type="entry name" value="AA_TRNA_LIGASE_I"/>
    <property type="match status" value="1"/>
</dbReference>
<keyword evidence="15" id="KW-1185">Reference proteome</keyword>
<dbReference type="GO" id="GO:0004818">
    <property type="term" value="F:glutamate-tRNA ligase activity"/>
    <property type="evidence" value="ECO:0007669"/>
    <property type="project" value="UniProtKB-EC"/>
</dbReference>
<sequence length="558" mass="61504">MLTFGAALARRCLRQGVAGPSTGRCPGASARRCMHDSADARAGQTPRVRFAPSPTGALHLGGLRTALFNYLFARQSGGRWLLRIEDTDRSRLVEGSQESLLRVLALCGLTPDESPSAPGDCGPYVQSERLSLYAAACEQLIRDGHAYRDFQPEAATLAEKEAERKTKKKTPRPNRDAIVPDEEEAQRLIAEGRPFVVRFRVPRKPTTIQDMVYGSITMPKSHADDPVLVKSDGWPTYHLANVVDDHAMRITHVLRGEEWLPSLPLHLALYEALRCPPPAFAHLPLLMNKDGSKLSKRSGGHVNAQDYLAEGYEPEALLNFVALMGCNWHGREGDNEVMSLSEMVDGFSIANVSHARAKLHLDKLRFLNRQHMARKLERGGEAAAELLSRARQALAGRWPEAKELMTQSRVEQIVRAVMGRPDTVNEIADTASFLFEAPDWSTSEAAKLRGDPETYTPVLHTALDLVEVASEAQARDELWLTTALEDFALRLEAANGWQAGQGKQRVMRQIRHALTARSRGPSIGTVLVLMGPALARERLHAALDHFASEASTAALPEQ</sequence>
<dbReference type="InterPro" id="IPR014729">
    <property type="entry name" value="Rossmann-like_a/b/a_fold"/>
</dbReference>
<comment type="similarity">
    <text evidence="2">Belongs to the class-I aminoacyl-tRNA synthetase family. Glutamate--tRNA ligase type 1 subfamily.</text>
</comment>
<dbReference type="OrthoDB" id="428822at2759"/>
<dbReference type="InterPro" id="IPR008925">
    <property type="entry name" value="aa_tRNA-synth_I_cd-bd_sf"/>
</dbReference>
<keyword evidence="4 11" id="KW-0436">Ligase</keyword>
<feature type="domain" description="Glutamyl/glutaminyl-tRNA synthetase class Ib catalytic" evidence="12">
    <location>
        <begin position="47"/>
        <end position="365"/>
    </location>
</feature>
<keyword evidence="7 11" id="KW-0648">Protein biosynthesis</keyword>
<dbReference type="EMBL" id="KZ819286">
    <property type="protein sequence ID" value="PWN99912.1"/>
    <property type="molecule type" value="Genomic_DNA"/>
</dbReference>
<dbReference type="RefSeq" id="XP_025600191.1">
    <property type="nucleotide sequence ID" value="XM_025744677.1"/>
</dbReference>
<dbReference type="InterPro" id="IPR033910">
    <property type="entry name" value="GluRS_core"/>
</dbReference>
<dbReference type="FunFam" id="3.40.50.620:FF:000045">
    <property type="entry name" value="Glutamate--tRNA ligase, mitochondrial"/>
    <property type="match status" value="1"/>
</dbReference>
<dbReference type="InterPro" id="IPR020058">
    <property type="entry name" value="Glu/Gln-tRNA-synth_Ib_cat-dom"/>
</dbReference>
<evidence type="ECO:0000256" key="7">
    <source>
        <dbReference type="ARBA" id="ARBA00022917"/>
    </source>
</evidence>
<dbReference type="Gene3D" id="1.10.10.350">
    <property type="match status" value="1"/>
</dbReference>
<protein>
    <recommendedName>
        <fullName evidence="10">Glutamate--tRNA ligase, mitochondrial</fullName>
        <ecNumber evidence="3">6.1.1.17</ecNumber>
    </recommendedName>
    <alternativeName>
        <fullName evidence="9">Glutamyl-tRNA synthetase</fullName>
    </alternativeName>
</protein>
<dbReference type="InterPro" id="IPR049940">
    <property type="entry name" value="GluQ/Sye"/>
</dbReference>